<gene>
    <name evidence="2" type="ORF">SAMN05660748_3822</name>
</gene>
<dbReference type="RefSeq" id="WP_097196580.1">
    <property type="nucleotide sequence ID" value="NZ_OBQI01000006.1"/>
</dbReference>
<evidence type="ECO:0000313" key="3">
    <source>
        <dbReference type="Proteomes" id="UP000219435"/>
    </source>
</evidence>
<evidence type="ECO:0000256" key="1">
    <source>
        <dbReference type="SAM" id="Phobius"/>
    </source>
</evidence>
<feature type="transmembrane region" description="Helical" evidence="1">
    <location>
        <begin position="33"/>
        <end position="55"/>
    </location>
</feature>
<feature type="transmembrane region" description="Helical" evidence="1">
    <location>
        <begin position="67"/>
        <end position="85"/>
    </location>
</feature>
<organism evidence="2 3">
    <name type="scientific">Blastococcus aggregatus</name>
    <dbReference type="NCBI Taxonomy" id="38502"/>
    <lineage>
        <taxon>Bacteria</taxon>
        <taxon>Bacillati</taxon>
        <taxon>Actinomycetota</taxon>
        <taxon>Actinomycetes</taxon>
        <taxon>Geodermatophilales</taxon>
        <taxon>Geodermatophilaceae</taxon>
        <taxon>Blastococcus</taxon>
    </lineage>
</organism>
<keyword evidence="1" id="KW-1133">Transmembrane helix</keyword>
<keyword evidence="1" id="KW-0472">Membrane</keyword>
<proteinExistence type="predicted"/>
<dbReference type="AlphaFoldDB" id="A0A285VF25"/>
<keyword evidence="3" id="KW-1185">Reference proteome</keyword>
<name>A0A285VF25_9ACTN</name>
<dbReference type="Proteomes" id="UP000219435">
    <property type="component" value="Unassembled WGS sequence"/>
</dbReference>
<protein>
    <submittedName>
        <fullName evidence="2">Uncharacterized protein</fullName>
    </submittedName>
</protein>
<reference evidence="3" key="1">
    <citation type="submission" date="2017-08" db="EMBL/GenBank/DDBJ databases">
        <authorList>
            <person name="Varghese N."/>
            <person name="Submissions S."/>
        </authorList>
    </citation>
    <scope>NUCLEOTIDE SEQUENCE [LARGE SCALE GENOMIC DNA]</scope>
    <source>
        <strain evidence="3">DSM 4725</strain>
    </source>
</reference>
<dbReference type="EMBL" id="OBQI01000006">
    <property type="protein sequence ID" value="SOC51716.1"/>
    <property type="molecule type" value="Genomic_DNA"/>
</dbReference>
<sequence>MDRRLPALVALVAFAVLTWAAGAVVDADDEAGAGSLVLAFAGYAAVLLAAGLLLAQSAGARGRRTGVVLLITGLGMGGVHLGVALSDRPDADIGSGIVLLLLLVVTATAALRLLAGLLLDRRVRRVTSSSAG</sequence>
<feature type="transmembrane region" description="Helical" evidence="1">
    <location>
        <begin position="97"/>
        <end position="119"/>
    </location>
</feature>
<keyword evidence="1" id="KW-0812">Transmembrane</keyword>
<evidence type="ECO:0000313" key="2">
    <source>
        <dbReference type="EMBL" id="SOC51716.1"/>
    </source>
</evidence>
<accession>A0A285VF25</accession>